<dbReference type="SUPFAM" id="SSF81383">
    <property type="entry name" value="F-box domain"/>
    <property type="match status" value="1"/>
</dbReference>
<dbReference type="SMART" id="SM00256">
    <property type="entry name" value="FBOX"/>
    <property type="match status" value="1"/>
</dbReference>
<dbReference type="AlphaFoldDB" id="A0A9N9PYT3"/>
<keyword evidence="3" id="KW-1185">Reference proteome</keyword>
<name>A0A9N9PYT3_9HELO</name>
<dbReference type="Proteomes" id="UP000701801">
    <property type="component" value="Unassembled WGS sequence"/>
</dbReference>
<protein>
    <recommendedName>
        <fullName evidence="1">F-box domain-containing protein</fullName>
    </recommendedName>
</protein>
<reference evidence="2" key="1">
    <citation type="submission" date="2021-07" db="EMBL/GenBank/DDBJ databases">
        <authorList>
            <person name="Durling M."/>
        </authorList>
    </citation>
    <scope>NUCLEOTIDE SEQUENCE</scope>
</reference>
<dbReference type="InterPro" id="IPR001810">
    <property type="entry name" value="F-box_dom"/>
</dbReference>
<feature type="domain" description="F-box" evidence="1">
    <location>
        <begin position="226"/>
        <end position="273"/>
    </location>
</feature>
<dbReference type="OrthoDB" id="3932329at2759"/>
<evidence type="ECO:0000259" key="1">
    <source>
        <dbReference type="PROSITE" id="PS50181"/>
    </source>
</evidence>
<accession>A0A9N9PYT3</accession>
<comment type="caution">
    <text evidence="2">The sequence shown here is derived from an EMBL/GenBank/DDBJ whole genome shotgun (WGS) entry which is preliminary data.</text>
</comment>
<evidence type="ECO:0000313" key="3">
    <source>
        <dbReference type="Proteomes" id="UP000701801"/>
    </source>
</evidence>
<dbReference type="PROSITE" id="PS50181">
    <property type="entry name" value="FBOX"/>
    <property type="match status" value="1"/>
</dbReference>
<organism evidence="2 3">
    <name type="scientific">Hymenoscyphus albidus</name>
    <dbReference type="NCBI Taxonomy" id="595503"/>
    <lineage>
        <taxon>Eukaryota</taxon>
        <taxon>Fungi</taxon>
        <taxon>Dikarya</taxon>
        <taxon>Ascomycota</taxon>
        <taxon>Pezizomycotina</taxon>
        <taxon>Leotiomycetes</taxon>
        <taxon>Helotiales</taxon>
        <taxon>Helotiaceae</taxon>
        <taxon>Hymenoscyphus</taxon>
    </lineage>
</organism>
<dbReference type="EMBL" id="CAJVRM010000064">
    <property type="protein sequence ID" value="CAG8973140.1"/>
    <property type="molecule type" value="Genomic_DNA"/>
</dbReference>
<evidence type="ECO:0000313" key="2">
    <source>
        <dbReference type="EMBL" id="CAG8973140.1"/>
    </source>
</evidence>
<gene>
    <name evidence="2" type="ORF">HYALB_00008671</name>
</gene>
<dbReference type="Gene3D" id="1.20.1280.50">
    <property type="match status" value="1"/>
</dbReference>
<dbReference type="Pfam" id="PF12937">
    <property type="entry name" value="F-box-like"/>
    <property type="match status" value="1"/>
</dbReference>
<sequence>MAYCCVCGLALCGIYYPETFDLDDDEKAVLYDQEKLSKAQLEWTQHGFCTINEKSFENINQSHLSDLSLTNFTTLSGTQIPIRQADPTFQSDDTFPDITTAGSFFPIHLRCLTLVENTIKHQVDINSHTEISGIAAIQYFYRCLERLKPLIRESQERFTGKGVEWEHGYYGARRFWFDSWTMEMGWEFLCADPFDIPDLTDFLLNNLVEIPASEVDLFQQNPKSDGVSLDTLPTEIIDKIISNLPTTSILSLHRTCRKLSNQIRLDQSFWRDRLIAGTIVPFLWDIDEAACLEKDEKSMKNMCWDWKELARTLREEPFVELVLKDVLNQPLMQGLGLDHLSYFNEISHTATTGLSGNPPLGLINRIRIGRIIKEAILRSGEIK</sequence>
<dbReference type="InterPro" id="IPR036047">
    <property type="entry name" value="F-box-like_dom_sf"/>
</dbReference>
<proteinExistence type="predicted"/>